<evidence type="ECO:0000256" key="4">
    <source>
        <dbReference type="ARBA" id="ARBA00032089"/>
    </source>
</evidence>
<evidence type="ECO:0000259" key="7">
    <source>
        <dbReference type="Pfam" id="PF04085"/>
    </source>
</evidence>
<dbReference type="GO" id="GO:0008360">
    <property type="term" value="P:regulation of cell shape"/>
    <property type="evidence" value="ECO:0007669"/>
    <property type="project" value="UniProtKB-KW"/>
</dbReference>
<dbReference type="GO" id="GO:0005886">
    <property type="term" value="C:plasma membrane"/>
    <property type="evidence" value="ECO:0007669"/>
    <property type="project" value="TreeGrafter"/>
</dbReference>
<dbReference type="AlphaFoldDB" id="A0A1W2A871"/>
<organism evidence="8 9">
    <name type="scientific">Papillibacter cinnamivorans DSM 12816</name>
    <dbReference type="NCBI Taxonomy" id="1122930"/>
    <lineage>
        <taxon>Bacteria</taxon>
        <taxon>Bacillati</taxon>
        <taxon>Bacillota</taxon>
        <taxon>Clostridia</taxon>
        <taxon>Eubacteriales</taxon>
        <taxon>Oscillospiraceae</taxon>
        <taxon>Papillibacter</taxon>
    </lineage>
</organism>
<dbReference type="NCBIfam" id="TIGR00219">
    <property type="entry name" value="mreC"/>
    <property type="match status" value="1"/>
</dbReference>
<dbReference type="PIRSF" id="PIRSF038471">
    <property type="entry name" value="MreC"/>
    <property type="match status" value="1"/>
</dbReference>
<name>A0A1W2A871_9FIRM</name>
<protein>
    <recommendedName>
        <fullName evidence="2 5">Cell shape-determining protein MreC</fullName>
    </recommendedName>
    <alternativeName>
        <fullName evidence="4 5">Cell shape protein MreC</fullName>
    </alternativeName>
</protein>
<dbReference type="InterPro" id="IPR042177">
    <property type="entry name" value="Cell/Rod_1"/>
</dbReference>
<reference evidence="8 9" key="1">
    <citation type="submission" date="2017-04" db="EMBL/GenBank/DDBJ databases">
        <authorList>
            <person name="Afonso C.L."/>
            <person name="Miller P.J."/>
            <person name="Scott M.A."/>
            <person name="Spackman E."/>
            <person name="Goraichik I."/>
            <person name="Dimitrov K.M."/>
            <person name="Suarez D.L."/>
            <person name="Swayne D.E."/>
        </authorList>
    </citation>
    <scope>NUCLEOTIDE SEQUENCE [LARGE SCALE GENOMIC DNA]</scope>
    <source>
        <strain evidence="8 9">DSM 12816</strain>
    </source>
</reference>
<feature type="coiled-coil region" evidence="6">
    <location>
        <begin position="69"/>
        <end position="103"/>
    </location>
</feature>
<evidence type="ECO:0000313" key="8">
    <source>
        <dbReference type="EMBL" id="SMC56850.1"/>
    </source>
</evidence>
<keyword evidence="6" id="KW-0175">Coiled coil</keyword>
<dbReference type="Gene3D" id="2.40.10.340">
    <property type="entry name" value="Rod shape-determining protein MreC, domain 1"/>
    <property type="match status" value="1"/>
</dbReference>
<dbReference type="OrthoDB" id="9792313at2"/>
<sequence>MKNFFKNRGISLVFLAVVIVVIMAASSALMGGRANVISNVVGVVTLPAQKALTGFAGWVGSIYSYTYEYDALKAENESLKKQIAEMEDSVRQAQYDKEENERLRELLKLSQQHRDFDFESATIVSRSSSNWTASITLSKGSSQDVKAGDSVVTETGVLVGVIVEVGTNWSTAVTVTDPDTELGALIFRTGEAAIAEGDFELMSSGKLKLTYLPEDVRLLNGDLIVTSGRGGVLPSGLIIGTVDEVKTDISGLTDYAVITPSVSADSLTQVFIIKSFDIVE</sequence>
<evidence type="ECO:0000256" key="3">
    <source>
        <dbReference type="ARBA" id="ARBA00022960"/>
    </source>
</evidence>
<dbReference type="Gene3D" id="2.40.10.350">
    <property type="entry name" value="Rod shape-determining protein MreC, domain 2"/>
    <property type="match status" value="1"/>
</dbReference>
<proteinExistence type="inferred from homology"/>
<dbReference type="InterPro" id="IPR042175">
    <property type="entry name" value="Cell/Rod_MreC_2"/>
</dbReference>
<keyword evidence="3 5" id="KW-0133">Cell shape</keyword>
<dbReference type="RefSeq" id="WP_084234250.1">
    <property type="nucleotide sequence ID" value="NZ_FWXW01000003.1"/>
</dbReference>
<evidence type="ECO:0000256" key="6">
    <source>
        <dbReference type="SAM" id="Coils"/>
    </source>
</evidence>
<comment type="similarity">
    <text evidence="1 5">Belongs to the MreC family.</text>
</comment>
<feature type="domain" description="Rod shape-determining protein MreC beta-barrel core" evidence="7">
    <location>
        <begin position="123"/>
        <end position="274"/>
    </location>
</feature>
<dbReference type="InterPro" id="IPR055342">
    <property type="entry name" value="MreC_beta-barrel_core"/>
</dbReference>
<dbReference type="STRING" id="1122930.SAMN02745168_1603"/>
<evidence type="ECO:0000313" key="9">
    <source>
        <dbReference type="Proteomes" id="UP000192790"/>
    </source>
</evidence>
<accession>A0A1W2A871</accession>
<evidence type="ECO:0000256" key="1">
    <source>
        <dbReference type="ARBA" id="ARBA00009369"/>
    </source>
</evidence>
<comment type="function">
    <text evidence="5">Involved in formation and maintenance of cell shape.</text>
</comment>
<dbReference type="InterPro" id="IPR007221">
    <property type="entry name" value="MreC"/>
</dbReference>
<evidence type="ECO:0000256" key="2">
    <source>
        <dbReference type="ARBA" id="ARBA00013855"/>
    </source>
</evidence>
<gene>
    <name evidence="8" type="ORF">SAMN02745168_1603</name>
</gene>
<dbReference type="PANTHER" id="PTHR34138">
    <property type="entry name" value="CELL SHAPE-DETERMINING PROTEIN MREC"/>
    <property type="match status" value="1"/>
</dbReference>
<dbReference type="EMBL" id="FWXW01000003">
    <property type="protein sequence ID" value="SMC56850.1"/>
    <property type="molecule type" value="Genomic_DNA"/>
</dbReference>
<dbReference type="PANTHER" id="PTHR34138:SF1">
    <property type="entry name" value="CELL SHAPE-DETERMINING PROTEIN MREC"/>
    <property type="match status" value="1"/>
</dbReference>
<keyword evidence="9" id="KW-1185">Reference proteome</keyword>
<evidence type="ECO:0000256" key="5">
    <source>
        <dbReference type="PIRNR" id="PIRNR038471"/>
    </source>
</evidence>
<dbReference type="Pfam" id="PF04085">
    <property type="entry name" value="MreC"/>
    <property type="match status" value="1"/>
</dbReference>
<dbReference type="Proteomes" id="UP000192790">
    <property type="component" value="Unassembled WGS sequence"/>
</dbReference>